<evidence type="ECO:0000256" key="1">
    <source>
        <dbReference type="SAM" id="MobiDB-lite"/>
    </source>
</evidence>
<feature type="compositionally biased region" description="Polar residues" evidence="1">
    <location>
        <begin position="359"/>
        <end position="376"/>
    </location>
</feature>
<organism evidence="3 4">
    <name type="scientific">Durusdinium trenchii</name>
    <dbReference type="NCBI Taxonomy" id="1381693"/>
    <lineage>
        <taxon>Eukaryota</taxon>
        <taxon>Sar</taxon>
        <taxon>Alveolata</taxon>
        <taxon>Dinophyceae</taxon>
        <taxon>Suessiales</taxon>
        <taxon>Symbiodiniaceae</taxon>
        <taxon>Durusdinium</taxon>
    </lineage>
</organism>
<feature type="region of interest" description="Disordered" evidence="1">
    <location>
        <begin position="158"/>
        <end position="209"/>
    </location>
</feature>
<keyword evidence="4" id="KW-1185">Reference proteome</keyword>
<dbReference type="EMBL" id="CAXAMN010006336">
    <property type="protein sequence ID" value="CAK9017315.1"/>
    <property type="molecule type" value="Genomic_DNA"/>
</dbReference>
<feature type="compositionally biased region" description="Polar residues" evidence="1">
    <location>
        <begin position="82"/>
        <end position="92"/>
    </location>
</feature>
<evidence type="ECO:0000313" key="4">
    <source>
        <dbReference type="Proteomes" id="UP001642484"/>
    </source>
</evidence>
<reference evidence="3 4" key="1">
    <citation type="submission" date="2024-02" db="EMBL/GenBank/DDBJ databases">
        <authorList>
            <person name="Chen Y."/>
            <person name="Shah S."/>
            <person name="Dougan E. K."/>
            <person name="Thang M."/>
            <person name="Chan C."/>
        </authorList>
    </citation>
    <scope>NUCLEOTIDE SEQUENCE [LARGE SCALE GENOMIC DNA]</scope>
</reference>
<evidence type="ECO:0000313" key="2">
    <source>
        <dbReference type="EMBL" id="CAK9017214.1"/>
    </source>
</evidence>
<feature type="region of interest" description="Disordered" evidence="1">
    <location>
        <begin position="359"/>
        <end position="412"/>
    </location>
</feature>
<feature type="region of interest" description="Disordered" evidence="1">
    <location>
        <begin position="73"/>
        <end position="93"/>
    </location>
</feature>
<protein>
    <recommendedName>
        <fullName evidence="5">Condensin complex subunit 2</fullName>
    </recommendedName>
</protein>
<dbReference type="Proteomes" id="UP001642484">
    <property type="component" value="Unassembled WGS sequence"/>
</dbReference>
<feature type="compositionally biased region" description="Polar residues" evidence="1">
    <location>
        <begin position="619"/>
        <end position="631"/>
    </location>
</feature>
<dbReference type="EMBL" id="CAXAMN010006313">
    <property type="protein sequence ID" value="CAK9017214.1"/>
    <property type="molecule type" value="Genomic_DNA"/>
</dbReference>
<proteinExistence type="predicted"/>
<comment type="caution">
    <text evidence="3">The sequence shown here is derived from an EMBL/GenBank/DDBJ whole genome shotgun (WGS) entry which is preliminary data.</text>
</comment>
<accession>A0ABP0JSR2</accession>
<feature type="compositionally biased region" description="Basic residues" evidence="1">
    <location>
        <begin position="175"/>
        <end position="190"/>
    </location>
</feature>
<evidence type="ECO:0000313" key="3">
    <source>
        <dbReference type="EMBL" id="CAK9017315.1"/>
    </source>
</evidence>
<feature type="region of interest" description="Disordered" evidence="1">
    <location>
        <begin position="582"/>
        <end position="660"/>
    </location>
</feature>
<name>A0ABP0JSR2_9DINO</name>
<sequence length="745" mass="81633">MQQKMSRQNLFHGCYVAQSITRIPDETEFEETSTVLPKSDPAGLYVAPMDDYEHSLELQGGFDDIDDDCEPTQDDKMADAQPNDQNDQLTQTYRDDEQTVFLDNGDCTRDDEQTVFLDNEDCHDDQTVFPDNDDNETVIPEMTVFEGSPSVMQEEQSGVQNEHVSNDRFGDGRKSSARGAKRARHAKRTQRPGIDMPIGSCTKKGSAVGGDGMPDQELAAQSSALFFVPPITFALSMSVDEVSEIHYTVKLYLLLVSIQPQRYVATHMKSPKMAPMSSEVAGPATAAAAGVPLIAPEKAAAPARFQGGFDQFVPLSPEMEEQLKQMGWLNKRLKPPATPQAEGAGALPAIGDKGLTAQTARTGQPAAQTTQTNGDQHVNPPAMASGANNGLPEQPAETSKHGLNEPMPKTNGPDHVSTIAKVIPDGKNKPLQINAVPLQVAAPAAGHTDQPKADVEPKLDQRQTYSRRAAANLISRLRENPKRVEGFPELRKMVFSDAKKSDLITMLCESNGALETLGTSLQAFEEYSHGESHRKKALRWTKKEMEDHYGADAQRVMDHKIQQGLVEDDENLPGAQLFLVSRKEDEEESHNRSAPARVPVKGKRRQSETNGSGSGSGSAPQTPSERSVLSSPVTPVPQEPEQQPKRRRVPKAEEPVTPLAKGREMATKLLKKKSDAANLALTLQSVSYAEQLCSEMNSFAKRFEWSRCILRKFATVAEGYTARLFQMGETAHHNFFLTDAFAIGC</sequence>
<gene>
    <name evidence="2" type="ORF">CCMP2556_LOCUS12788</name>
    <name evidence="3" type="ORF">CCMP2556_LOCUS12839</name>
</gene>
<feature type="compositionally biased region" description="Basic and acidic residues" evidence="1">
    <location>
        <begin position="164"/>
        <end position="174"/>
    </location>
</feature>
<evidence type="ECO:0008006" key="5">
    <source>
        <dbReference type="Google" id="ProtNLM"/>
    </source>
</evidence>